<accession>A0ABU9B669</accession>
<evidence type="ECO:0000313" key="2">
    <source>
        <dbReference type="Proteomes" id="UP001368500"/>
    </source>
</evidence>
<gene>
    <name evidence="1" type="ORF">AACH11_03860</name>
</gene>
<name>A0ABU9B669_9BURK</name>
<dbReference type="RefSeq" id="WP_341372878.1">
    <property type="nucleotide sequence ID" value="NZ_JBBUTF010000003.1"/>
</dbReference>
<dbReference type="Proteomes" id="UP001368500">
    <property type="component" value="Unassembled WGS sequence"/>
</dbReference>
<comment type="caution">
    <text evidence="1">The sequence shown here is derived from an EMBL/GenBank/DDBJ whole genome shotgun (WGS) entry which is preliminary data.</text>
</comment>
<sequence length="91" mass="10082">MTVSKRVSPIVSTDPDDAPELTEAFFQRADEFQGTVLVKRGRPKAAVTKQPVKLRFDPDVLEALRATGDGWQTRVNDMVRASLKLAGQLKN</sequence>
<dbReference type="Pfam" id="PF14384">
    <property type="entry name" value="BrnA_antitoxin"/>
    <property type="match status" value="1"/>
</dbReference>
<protein>
    <submittedName>
        <fullName evidence="1">BrnA antitoxin family protein</fullName>
    </submittedName>
</protein>
<keyword evidence="2" id="KW-1185">Reference proteome</keyword>
<organism evidence="1 2">
    <name type="scientific">Pseudaquabacterium rugosum</name>
    <dbReference type="NCBI Taxonomy" id="2984194"/>
    <lineage>
        <taxon>Bacteria</taxon>
        <taxon>Pseudomonadati</taxon>
        <taxon>Pseudomonadota</taxon>
        <taxon>Betaproteobacteria</taxon>
        <taxon>Burkholderiales</taxon>
        <taxon>Sphaerotilaceae</taxon>
        <taxon>Pseudaquabacterium</taxon>
    </lineage>
</organism>
<proteinExistence type="predicted"/>
<dbReference type="InterPro" id="IPR025528">
    <property type="entry name" value="BrnA_antitoxin"/>
</dbReference>
<reference evidence="1 2" key="1">
    <citation type="submission" date="2024-04" db="EMBL/GenBank/DDBJ databases">
        <title>Novel species of the genus Ideonella isolated from streams.</title>
        <authorList>
            <person name="Lu H."/>
        </authorList>
    </citation>
    <scope>NUCLEOTIDE SEQUENCE [LARGE SCALE GENOMIC DNA]</scope>
    <source>
        <strain evidence="1 2">BYS139W</strain>
    </source>
</reference>
<evidence type="ECO:0000313" key="1">
    <source>
        <dbReference type="EMBL" id="MEK8025096.1"/>
    </source>
</evidence>
<dbReference type="EMBL" id="JBBUTF010000003">
    <property type="protein sequence ID" value="MEK8025096.1"/>
    <property type="molecule type" value="Genomic_DNA"/>
</dbReference>